<dbReference type="EMBL" id="JAURVH010001515">
    <property type="protein sequence ID" value="KAK5933041.1"/>
    <property type="molecule type" value="Genomic_DNA"/>
</dbReference>
<protein>
    <submittedName>
        <fullName evidence="1">Uncharacterized protein</fullName>
    </submittedName>
</protein>
<reference evidence="1 2" key="1">
    <citation type="journal article" date="2023" name="Mol. Biol. Evol.">
        <title>Genomics of Secondarily Temperate Adaptation in the Only Non-Antarctic Icefish.</title>
        <authorList>
            <person name="Rivera-Colon A.G."/>
            <person name="Rayamajhi N."/>
            <person name="Minhas B.F."/>
            <person name="Madrigal G."/>
            <person name="Bilyk K.T."/>
            <person name="Yoon V."/>
            <person name="Hune M."/>
            <person name="Gregory S."/>
            <person name="Cheng C.H.C."/>
            <person name="Catchen J.M."/>
        </authorList>
    </citation>
    <scope>NUCLEOTIDE SEQUENCE [LARGE SCALE GENOMIC DNA]</scope>
    <source>
        <tissue evidence="1">White muscle</tissue>
    </source>
</reference>
<evidence type="ECO:0000313" key="2">
    <source>
        <dbReference type="Proteomes" id="UP001331515"/>
    </source>
</evidence>
<proteinExistence type="predicted"/>
<comment type="caution">
    <text evidence="1">The sequence shown here is derived from an EMBL/GenBank/DDBJ whole genome shotgun (WGS) entry which is preliminary data.</text>
</comment>
<gene>
    <name evidence="1" type="ORF">CgunFtcFv8_004699</name>
</gene>
<evidence type="ECO:0000313" key="1">
    <source>
        <dbReference type="EMBL" id="KAK5933041.1"/>
    </source>
</evidence>
<dbReference type="AlphaFoldDB" id="A0AAN8E0X6"/>
<name>A0AAN8E0X6_CHAGU</name>
<dbReference type="Proteomes" id="UP001331515">
    <property type="component" value="Unassembled WGS sequence"/>
</dbReference>
<keyword evidence="2" id="KW-1185">Reference proteome</keyword>
<accession>A0AAN8E0X6</accession>
<organism evidence="1 2">
    <name type="scientific">Champsocephalus gunnari</name>
    <name type="common">Mackerel icefish</name>
    <dbReference type="NCBI Taxonomy" id="52237"/>
    <lineage>
        <taxon>Eukaryota</taxon>
        <taxon>Metazoa</taxon>
        <taxon>Chordata</taxon>
        <taxon>Craniata</taxon>
        <taxon>Vertebrata</taxon>
        <taxon>Euteleostomi</taxon>
        <taxon>Actinopterygii</taxon>
        <taxon>Neopterygii</taxon>
        <taxon>Teleostei</taxon>
        <taxon>Neoteleostei</taxon>
        <taxon>Acanthomorphata</taxon>
        <taxon>Eupercaria</taxon>
        <taxon>Perciformes</taxon>
        <taxon>Notothenioidei</taxon>
        <taxon>Channichthyidae</taxon>
        <taxon>Champsocephalus</taxon>
    </lineage>
</organism>
<sequence length="69" mass="7445">MWRFLLHISREAPLTSSGSSKAAAGSRWESPTLRTALQGVHISVDQARAGSDVKIAACQAITKHSTNQR</sequence>